<evidence type="ECO:0000313" key="2">
    <source>
        <dbReference type="Proteomes" id="UP001596406"/>
    </source>
</evidence>
<accession>A0ABD5UGD5</accession>
<organism evidence="1 2">
    <name type="scientific">Halomarina ordinaria</name>
    <dbReference type="NCBI Taxonomy" id="3033939"/>
    <lineage>
        <taxon>Archaea</taxon>
        <taxon>Methanobacteriati</taxon>
        <taxon>Methanobacteriota</taxon>
        <taxon>Stenosarchaea group</taxon>
        <taxon>Halobacteria</taxon>
        <taxon>Halobacteriales</taxon>
        <taxon>Natronomonadaceae</taxon>
        <taxon>Halomarina</taxon>
    </lineage>
</organism>
<dbReference type="AlphaFoldDB" id="A0ABD5UGD5"/>
<protein>
    <submittedName>
        <fullName evidence="1">Transposase</fullName>
    </submittedName>
</protein>
<evidence type="ECO:0000313" key="1">
    <source>
        <dbReference type="EMBL" id="MFC6838421.1"/>
    </source>
</evidence>
<comment type="caution">
    <text evidence="1">The sequence shown here is derived from an EMBL/GenBank/DDBJ whole genome shotgun (WGS) entry which is preliminary data.</text>
</comment>
<keyword evidence="2" id="KW-1185">Reference proteome</keyword>
<proteinExistence type="predicted"/>
<name>A0ABD5UGD5_9EURY</name>
<gene>
    <name evidence="1" type="ORF">ACFQHK_18230</name>
</gene>
<sequence length="619" mass="70846">MPSEGDGDNVAEPTALTDSDIDSIVENLAKQTEELCLIHDHITRVIAALDISGDVFSNYDNPNDATFSLEGIVKLFLYKEALEITQQETADRLRGSAFVYIRFDLCRAPSQGGISHFWRNRFTQRERTVIERSAHRIRECCTEHGFIDTTIPALDPEDVVPEEGIGEDQICEAVKLATELGFDEFSAGRASNFKYPLEAFFERQGFMNFSNLYTTSPQRMFDRESYRTDTPHGSTHHRTMKKVATPNPETTLDEYEGGRRTPEWKRIRDTILPAFHRGVENQLDGIAGRDRQGIRQPVHAALDITVFPFYVSPFRDEAEIEWNEEPVISKSGREVYPKADYPEMVSGVKDSNKKKTERGYKFATLTIVGPDTPIVIGIEPVRDERWWEKADDDVDVERTSRVEVVERLLDQAEQHVEINKLFCDREFDVHVIRDIVAHRHEDKPDIGGEAPIQYVIGKSENSNEDTMNIVDVIENTVYNSRIEHVEGWYGGRMHKLSIIYVPGHDDDDNDGYSMFTVNGWVDEDRAQALVGQYRQRWTIENQYKSIKAHFLPQTASTDYRIRFLYFVIGVILHNVWRLANFVLRDVVSVNLGESPPMPAKEVVQLIAKFLFDPGDSVMV</sequence>
<dbReference type="RefSeq" id="WP_304450110.1">
    <property type="nucleotide sequence ID" value="NZ_JARRAH010000005.1"/>
</dbReference>
<dbReference type="Proteomes" id="UP001596406">
    <property type="component" value="Unassembled WGS sequence"/>
</dbReference>
<reference evidence="1 2" key="1">
    <citation type="journal article" date="2019" name="Int. J. Syst. Evol. Microbiol.">
        <title>The Global Catalogue of Microorganisms (GCM) 10K type strain sequencing project: providing services to taxonomists for standard genome sequencing and annotation.</title>
        <authorList>
            <consortium name="The Broad Institute Genomics Platform"/>
            <consortium name="The Broad Institute Genome Sequencing Center for Infectious Disease"/>
            <person name="Wu L."/>
            <person name="Ma J."/>
        </authorList>
    </citation>
    <scope>NUCLEOTIDE SEQUENCE [LARGE SCALE GENOMIC DNA]</scope>
    <source>
        <strain evidence="1 2">PSRA2</strain>
    </source>
</reference>
<dbReference type="EMBL" id="JBHSXM010000005">
    <property type="protein sequence ID" value="MFC6838421.1"/>
    <property type="molecule type" value="Genomic_DNA"/>
</dbReference>